<keyword evidence="3" id="KW-0732">Signal</keyword>
<dbReference type="InterPro" id="IPR006059">
    <property type="entry name" value="SBP"/>
</dbReference>
<dbReference type="PANTHER" id="PTHR30061:SF50">
    <property type="entry name" value="MALTOSE_MALTODEXTRIN-BINDING PERIPLASMIC PROTEIN"/>
    <property type="match status" value="1"/>
</dbReference>
<name>A0ABX0DPF4_9ACTN</name>
<comment type="similarity">
    <text evidence="1">Belongs to the bacterial solute-binding protein 1 family.</text>
</comment>
<dbReference type="EMBL" id="JAAKZX010000046">
    <property type="protein sequence ID" value="NGO43753.1"/>
    <property type="molecule type" value="Genomic_DNA"/>
</dbReference>
<dbReference type="InterPro" id="IPR006311">
    <property type="entry name" value="TAT_signal"/>
</dbReference>
<evidence type="ECO:0000256" key="1">
    <source>
        <dbReference type="ARBA" id="ARBA00008520"/>
    </source>
</evidence>
<sequence length="435" mass="47404">MPSTLDRRALDRRAFDRRHFLRAAGAGAAALGTAGALASCGNSETTEASGKREQGSGETTTLTWWDYFTLENFQPGMTALIEDIEAGVPDVRIRRRTFPFADLERQITLGAVSGDLPDIAIVDNVSMNALGGSDLLADLTERVEEWGQADQYYEGPWAGCQVDGKTLGIPNTSNCLALYYNTEILRSANVKPPTTWDELAAAAQRLTNGNRFGLAMSAIRTEEGVFQFLPFLWQTGGDLDTFATDGETALAFLDDLVAKGSLSEQCVGWTQQDVNTRFVDGRAAMQINGPWQIPTLEKAADLEWSVVALPRDKESATCLGGENWVVMASSEKQDKAWEVLEYTQRRSVLVPYLESFGNLPSRKDLADAGTWASEPAKRLFLDQLSLARPRTYGPGYPDISRDVADAEQSVLTDSAAPSAAARTAAGKIDEALERR</sequence>
<feature type="region of interest" description="Disordered" evidence="4">
    <location>
        <begin position="403"/>
        <end position="435"/>
    </location>
</feature>
<feature type="compositionally biased region" description="Low complexity" evidence="4">
    <location>
        <begin position="415"/>
        <end position="425"/>
    </location>
</feature>
<evidence type="ECO:0000256" key="2">
    <source>
        <dbReference type="ARBA" id="ARBA00022448"/>
    </source>
</evidence>
<evidence type="ECO:0000256" key="4">
    <source>
        <dbReference type="SAM" id="MobiDB-lite"/>
    </source>
</evidence>
<dbReference type="Proteomes" id="UP001518140">
    <property type="component" value="Unassembled WGS sequence"/>
</dbReference>
<reference evidence="5 6" key="1">
    <citation type="submission" date="2020-02" db="EMBL/GenBank/DDBJ databases">
        <title>Whole-genome analyses of novel actinobacteria.</title>
        <authorList>
            <person name="Sahin N."/>
            <person name="Tokatli A."/>
        </authorList>
    </citation>
    <scope>NUCLEOTIDE SEQUENCE [LARGE SCALE GENOMIC DNA]</scope>
    <source>
        <strain evidence="5 6">YC419</strain>
    </source>
</reference>
<keyword evidence="6" id="KW-1185">Reference proteome</keyword>
<accession>A0ABX0DPF4</accession>
<organism evidence="5 6">
    <name type="scientific">Streptomyces ureilyticus</name>
    <dbReference type="NCBI Taxonomy" id="1775131"/>
    <lineage>
        <taxon>Bacteria</taxon>
        <taxon>Bacillati</taxon>
        <taxon>Actinomycetota</taxon>
        <taxon>Actinomycetes</taxon>
        <taxon>Kitasatosporales</taxon>
        <taxon>Streptomycetaceae</taxon>
        <taxon>Streptomyces</taxon>
    </lineage>
</organism>
<dbReference type="RefSeq" id="WP_165340361.1">
    <property type="nucleotide sequence ID" value="NZ_JAAKZX010000046.1"/>
</dbReference>
<protein>
    <submittedName>
        <fullName evidence="5">Sugar ABC transporter substrate-binding protein</fullName>
    </submittedName>
</protein>
<comment type="caution">
    <text evidence="5">The sequence shown here is derived from an EMBL/GenBank/DDBJ whole genome shotgun (WGS) entry which is preliminary data.</text>
</comment>
<proteinExistence type="inferred from homology"/>
<dbReference type="SUPFAM" id="SSF53850">
    <property type="entry name" value="Periplasmic binding protein-like II"/>
    <property type="match status" value="1"/>
</dbReference>
<evidence type="ECO:0000313" key="5">
    <source>
        <dbReference type="EMBL" id="NGO43753.1"/>
    </source>
</evidence>
<dbReference type="CDD" id="cd13585">
    <property type="entry name" value="PBP2_TMBP_like"/>
    <property type="match status" value="1"/>
</dbReference>
<dbReference type="Pfam" id="PF13416">
    <property type="entry name" value="SBP_bac_8"/>
    <property type="match status" value="1"/>
</dbReference>
<gene>
    <name evidence="5" type="ORF">G6048_16855</name>
</gene>
<dbReference type="PROSITE" id="PS51318">
    <property type="entry name" value="TAT"/>
    <property type="match status" value="1"/>
</dbReference>
<evidence type="ECO:0000313" key="6">
    <source>
        <dbReference type="Proteomes" id="UP001518140"/>
    </source>
</evidence>
<dbReference type="Gene3D" id="3.40.190.10">
    <property type="entry name" value="Periplasmic binding protein-like II"/>
    <property type="match status" value="2"/>
</dbReference>
<dbReference type="PANTHER" id="PTHR30061">
    <property type="entry name" value="MALTOSE-BINDING PERIPLASMIC PROTEIN"/>
    <property type="match status" value="1"/>
</dbReference>
<keyword evidence="2" id="KW-0813">Transport</keyword>
<evidence type="ECO:0000256" key="3">
    <source>
        <dbReference type="ARBA" id="ARBA00022729"/>
    </source>
</evidence>